<dbReference type="RefSeq" id="WP_131944128.1">
    <property type="nucleotide sequence ID" value="NZ_BAAAMX010000024.1"/>
</dbReference>
<dbReference type="Proteomes" id="UP000295431">
    <property type="component" value="Unassembled WGS sequence"/>
</dbReference>
<dbReference type="OrthoDB" id="3468152at2"/>
<reference evidence="2 3" key="1">
    <citation type="submission" date="2019-03" db="EMBL/GenBank/DDBJ databases">
        <title>Draft genome sequences of novel Actinobacteria.</title>
        <authorList>
            <person name="Sahin N."/>
            <person name="Ay H."/>
            <person name="Saygin H."/>
        </authorList>
    </citation>
    <scope>NUCLEOTIDE SEQUENCE [LARGE SCALE GENOMIC DNA]</scope>
    <source>
        <strain evidence="2 3">DSM 45347</strain>
    </source>
</reference>
<feature type="region of interest" description="Disordered" evidence="1">
    <location>
        <begin position="196"/>
        <end position="255"/>
    </location>
</feature>
<organism evidence="2 3">
    <name type="scientific">Actinomadura bangladeshensis</name>
    <dbReference type="NCBI Taxonomy" id="453573"/>
    <lineage>
        <taxon>Bacteria</taxon>
        <taxon>Bacillati</taxon>
        <taxon>Actinomycetota</taxon>
        <taxon>Actinomycetes</taxon>
        <taxon>Streptosporangiales</taxon>
        <taxon>Thermomonosporaceae</taxon>
        <taxon>Actinomadura</taxon>
    </lineage>
</organism>
<dbReference type="EMBL" id="SMJW01000256">
    <property type="protein sequence ID" value="TDC06884.1"/>
    <property type="molecule type" value="Genomic_DNA"/>
</dbReference>
<dbReference type="AlphaFoldDB" id="A0A4R4NER7"/>
<proteinExistence type="predicted"/>
<evidence type="ECO:0000313" key="2">
    <source>
        <dbReference type="EMBL" id="TDC06884.1"/>
    </source>
</evidence>
<name>A0A4R4NER7_9ACTN</name>
<protein>
    <submittedName>
        <fullName evidence="2">Uncharacterized protein</fullName>
    </submittedName>
</protein>
<comment type="caution">
    <text evidence="2">The sequence shown here is derived from an EMBL/GenBank/DDBJ whole genome shotgun (WGS) entry which is preliminary data.</text>
</comment>
<sequence>MPHAGRRLDRATQALAAYEKAAFPGTPSLLRRDAFYSQALLAALICDLEHYAHHHGHDFATALSTGRALNAAEAAEDAPYKVGDQVRLTREHDRCGTVIGWQTTSPHAETDFLVAVPGIPFVYAEPATHLAPAPAFPPTTTVLGTVHHADQAERLYTTITTRLPDAPEPTRHALEHDRRRLLTALSSWSGITETRLHDALAPRPPANRHQPSDTRAAAADFPADISQSLPAAEPHDHSRDQPPHSPGRPGVTPAT</sequence>
<evidence type="ECO:0000313" key="3">
    <source>
        <dbReference type="Proteomes" id="UP000295431"/>
    </source>
</evidence>
<keyword evidence="3" id="KW-1185">Reference proteome</keyword>
<gene>
    <name evidence="2" type="ORF">E1284_33230</name>
</gene>
<accession>A0A4R4NER7</accession>
<evidence type="ECO:0000256" key="1">
    <source>
        <dbReference type="SAM" id="MobiDB-lite"/>
    </source>
</evidence>
<feature type="compositionally biased region" description="Basic and acidic residues" evidence="1">
    <location>
        <begin position="233"/>
        <end position="242"/>
    </location>
</feature>